<name>A0A7J5U3W0_9BACT</name>
<gene>
    <name evidence="1" type="ORF">F5984_00750</name>
</gene>
<dbReference type="Gene3D" id="2.60.120.560">
    <property type="entry name" value="Exo-inulinase, domain 1"/>
    <property type="match status" value="1"/>
</dbReference>
<evidence type="ECO:0000313" key="1">
    <source>
        <dbReference type="EMBL" id="KAB7732524.1"/>
    </source>
</evidence>
<dbReference type="RefSeq" id="WP_152121902.1">
    <property type="nucleotide sequence ID" value="NZ_WELI01000001.1"/>
</dbReference>
<dbReference type="AlphaFoldDB" id="A0A7J5U3W0"/>
<reference evidence="1 2" key="1">
    <citation type="submission" date="2019-10" db="EMBL/GenBank/DDBJ databases">
        <title>Rudanella paleaurantiibacter sp. nov., isolated from sludge.</title>
        <authorList>
            <person name="Xu S.Q."/>
        </authorList>
    </citation>
    <scope>NUCLEOTIDE SEQUENCE [LARGE SCALE GENOMIC DNA]</scope>
    <source>
        <strain evidence="1 2">HX-22-17</strain>
    </source>
</reference>
<dbReference type="Proteomes" id="UP000488299">
    <property type="component" value="Unassembled WGS sequence"/>
</dbReference>
<protein>
    <recommendedName>
        <fullName evidence="3">DUF1080 domain-containing protein</fullName>
    </recommendedName>
</protein>
<proteinExistence type="predicted"/>
<organism evidence="1 2">
    <name type="scientific">Rudanella paleaurantiibacter</name>
    <dbReference type="NCBI Taxonomy" id="2614655"/>
    <lineage>
        <taxon>Bacteria</taxon>
        <taxon>Pseudomonadati</taxon>
        <taxon>Bacteroidota</taxon>
        <taxon>Cytophagia</taxon>
        <taxon>Cytophagales</taxon>
        <taxon>Cytophagaceae</taxon>
        <taxon>Rudanella</taxon>
    </lineage>
</organism>
<comment type="caution">
    <text evidence="1">The sequence shown here is derived from an EMBL/GenBank/DDBJ whole genome shotgun (WGS) entry which is preliminary data.</text>
</comment>
<accession>A0A7J5U3W0</accession>
<evidence type="ECO:0008006" key="3">
    <source>
        <dbReference type="Google" id="ProtNLM"/>
    </source>
</evidence>
<dbReference type="EMBL" id="WELI01000001">
    <property type="protein sequence ID" value="KAB7732524.1"/>
    <property type="molecule type" value="Genomic_DNA"/>
</dbReference>
<evidence type="ECO:0000313" key="2">
    <source>
        <dbReference type="Proteomes" id="UP000488299"/>
    </source>
</evidence>
<sequence>MIRLLFILLIWLPELTLAQSKTVESASSAWVAVETSPMPTWRSPEGLVFRETFAEANANRWPVGLRAGFTYTPGPVGYQLERRGADSSQLARAWIQLANRFDLPRIDTFMVQLDVLPRADMYPDGGLLFGVADSLNYSRVWLNGRDRVIVQQIVDGKPDLTSTNDRLASVRFPTQKGRNRITVWRRGARLHVFVNDKELPGSPFLNRAVRGNGVGVFAKGNWLAFRNLTVRTP</sequence>
<keyword evidence="2" id="KW-1185">Reference proteome</keyword>